<proteinExistence type="predicted"/>
<feature type="compositionally biased region" description="Basic and acidic residues" evidence="4">
    <location>
        <begin position="213"/>
        <end position="229"/>
    </location>
</feature>
<keyword evidence="6" id="KW-1185">Reference proteome</keyword>
<dbReference type="GO" id="GO:0034663">
    <property type="term" value="C:endoplasmic reticulum chaperone complex"/>
    <property type="evidence" value="ECO:0007669"/>
    <property type="project" value="TreeGrafter"/>
</dbReference>
<feature type="region of interest" description="Disordered" evidence="4">
    <location>
        <begin position="213"/>
        <end position="317"/>
    </location>
</feature>
<keyword evidence="3" id="KW-0143">Chaperone</keyword>
<evidence type="ECO:0008006" key="7">
    <source>
        <dbReference type="Google" id="ProtNLM"/>
    </source>
</evidence>
<protein>
    <recommendedName>
        <fullName evidence="7">Heat shock protein 70</fullName>
    </recommendedName>
</protein>
<name>A0A9W7AD72_9STRA</name>
<dbReference type="InterPro" id="IPR013126">
    <property type="entry name" value="Hsp_70_fam"/>
</dbReference>
<dbReference type="Gene3D" id="1.20.1270.10">
    <property type="match status" value="1"/>
</dbReference>
<sequence>AEDNEDTKEKEEKKKEAPKKKKKKKTKTIKVMKEQTKVHKESLKIVTYYTSKVSPYDEEAMKESLGKLKDLEEADRKRQELEEAKNKLESKVYSIKNYVEDNASELDAVSTPEQRDSLVALASSTEEWLYDDGYDAGLEQFNEKYKELNTPADKMFFRLAELTKRPAAVSKCRDKLAKTRALMGKWETDREWVTEEERNDVLEKVEKAEKWLDGKLEEQGEVKKWEDPAFRSAEVPAITKGLEQLVMRLGKKPKPKPPKEEKKEEEEEGEKGSEGDGEEEEDLDGEKKEEEGGEEGGDEEGDEGEEEEKGEGKGDEL</sequence>
<dbReference type="PANTHER" id="PTHR45639">
    <property type="entry name" value="HSC70CB, ISOFORM G-RELATED"/>
    <property type="match status" value="1"/>
</dbReference>
<feature type="non-terminal residue" evidence="5">
    <location>
        <position position="1"/>
    </location>
</feature>
<dbReference type="Proteomes" id="UP001165082">
    <property type="component" value="Unassembled WGS sequence"/>
</dbReference>
<dbReference type="GO" id="GO:0030968">
    <property type="term" value="P:endoplasmic reticulum unfolded protein response"/>
    <property type="evidence" value="ECO:0007669"/>
    <property type="project" value="TreeGrafter"/>
</dbReference>
<evidence type="ECO:0000313" key="5">
    <source>
        <dbReference type="EMBL" id="GMH66219.1"/>
    </source>
</evidence>
<keyword evidence="1" id="KW-0547">Nucleotide-binding</keyword>
<dbReference type="AlphaFoldDB" id="A0A9W7AD72"/>
<dbReference type="GO" id="GO:0005524">
    <property type="term" value="F:ATP binding"/>
    <property type="evidence" value="ECO:0007669"/>
    <property type="project" value="UniProtKB-KW"/>
</dbReference>
<feature type="region of interest" description="Disordered" evidence="4">
    <location>
        <begin position="1"/>
        <end position="28"/>
    </location>
</feature>
<dbReference type="InterPro" id="IPR029048">
    <property type="entry name" value="HSP70_C_sf"/>
</dbReference>
<gene>
    <name evidence="5" type="ORF">TrRE_jg9880</name>
</gene>
<dbReference type="PANTHER" id="PTHR45639:SF3">
    <property type="entry name" value="HYPOXIA UP-REGULATED PROTEIN 1"/>
    <property type="match status" value="1"/>
</dbReference>
<evidence type="ECO:0000313" key="6">
    <source>
        <dbReference type="Proteomes" id="UP001165082"/>
    </source>
</evidence>
<feature type="compositionally biased region" description="Acidic residues" evidence="4">
    <location>
        <begin position="263"/>
        <end position="284"/>
    </location>
</feature>
<feature type="compositionally biased region" description="Basic residues" evidence="4">
    <location>
        <begin position="16"/>
        <end position="28"/>
    </location>
</feature>
<evidence type="ECO:0000256" key="2">
    <source>
        <dbReference type="ARBA" id="ARBA00022840"/>
    </source>
</evidence>
<feature type="compositionally biased region" description="Acidic residues" evidence="4">
    <location>
        <begin position="291"/>
        <end position="309"/>
    </location>
</feature>
<organism evidence="5 6">
    <name type="scientific">Triparma retinervis</name>
    <dbReference type="NCBI Taxonomy" id="2557542"/>
    <lineage>
        <taxon>Eukaryota</taxon>
        <taxon>Sar</taxon>
        <taxon>Stramenopiles</taxon>
        <taxon>Ochrophyta</taxon>
        <taxon>Bolidophyceae</taxon>
        <taxon>Parmales</taxon>
        <taxon>Triparmaceae</taxon>
        <taxon>Triparma</taxon>
    </lineage>
</organism>
<dbReference type="OrthoDB" id="10262720at2759"/>
<feature type="region of interest" description="Disordered" evidence="4">
    <location>
        <begin position="63"/>
        <end position="83"/>
    </location>
</feature>
<keyword evidence="2" id="KW-0067">ATP-binding</keyword>
<evidence type="ECO:0000256" key="4">
    <source>
        <dbReference type="SAM" id="MobiDB-lite"/>
    </source>
</evidence>
<comment type="caution">
    <text evidence="5">The sequence shown here is derived from an EMBL/GenBank/DDBJ whole genome shotgun (WGS) entry which is preliminary data.</text>
</comment>
<dbReference type="GO" id="GO:0140662">
    <property type="term" value="F:ATP-dependent protein folding chaperone"/>
    <property type="evidence" value="ECO:0007669"/>
    <property type="project" value="InterPro"/>
</dbReference>
<accession>A0A9W7AD72</accession>
<dbReference type="SUPFAM" id="SSF100934">
    <property type="entry name" value="Heat shock protein 70kD (HSP70), C-terminal subdomain"/>
    <property type="match status" value="1"/>
</dbReference>
<dbReference type="EMBL" id="BRXZ01002609">
    <property type="protein sequence ID" value="GMH66219.1"/>
    <property type="molecule type" value="Genomic_DNA"/>
</dbReference>
<reference evidence="5" key="1">
    <citation type="submission" date="2022-07" db="EMBL/GenBank/DDBJ databases">
        <title>Genome analysis of Parmales, a sister group of diatoms, reveals the evolutionary specialization of diatoms from phago-mixotrophs to photoautotrophs.</title>
        <authorList>
            <person name="Ban H."/>
            <person name="Sato S."/>
            <person name="Yoshikawa S."/>
            <person name="Kazumasa Y."/>
            <person name="Nakamura Y."/>
            <person name="Ichinomiya M."/>
            <person name="Saitoh K."/>
            <person name="Sato N."/>
            <person name="Blanc-Mathieu R."/>
            <person name="Endo H."/>
            <person name="Kuwata A."/>
            <person name="Ogata H."/>
        </authorList>
    </citation>
    <scope>NUCLEOTIDE SEQUENCE</scope>
</reference>
<evidence type="ECO:0000256" key="3">
    <source>
        <dbReference type="ARBA" id="ARBA00023186"/>
    </source>
</evidence>
<evidence type="ECO:0000256" key="1">
    <source>
        <dbReference type="ARBA" id="ARBA00022741"/>
    </source>
</evidence>